<dbReference type="AlphaFoldDB" id="F8MY01"/>
<dbReference type="KEGG" id="nte:NEUTE1DRAFT118418"/>
<evidence type="ECO:0000256" key="2">
    <source>
        <dbReference type="SAM" id="SignalP"/>
    </source>
</evidence>
<name>F8MY01_NEUT8</name>
<feature type="signal peptide" evidence="2">
    <location>
        <begin position="1"/>
        <end position="20"/>
    </location>
</feature>
<dbReference type="Proteomes" id="UP000008065">
    <property type="component" value="Unassembled WGS sequence"/>
</dbReference>
<evidence type="ECO:0000256" key="1">
    <source>
        <dbReference type="SAM" id="MobiDB-lite"/>
    </source>
</evidence>
<keyword evidence="2" id="KW-0732">Signal</keyword>
<feature type="compositionally biased region" description="Basic and acidic residues" evidence="1">
    <location>
        <begin position="64"/>
        <end position="75"/>
    </location>
</feature>
<organism evidence="3 4">
    <name type="scientific">Neurospora tetrasperma (strain FGSC 2508 / ATCC MYA-4615 / P0657)</name>
    <dbReference type="NCBI Taxonomy" id="510951"/>
    <lineage>
        <taxon>Eukaryota</taxon>
        <taxon>Fungi</taxon>
        <taxon>Dikarya</taxon>
        <taxon>Ascomycota</taxon>
        <taxon>Pezizomycotina</taxon>
        <taxon>Sordariomycetes</taxon>
        <taxon>Sordariomycetidae</taxon>
        <taxon>Sordariales</taxon>
        <taxon>Sordariaceae</taxon>
        <taxon>Neurospora</taxon>
    </lineage>
</organism>
<proteinExistence type="predicted"/>
<accession>F8MY01</accession>
<dbReference type="VEuPathDB" id="FungiDB:NEUTE1DRAFT_118418"/>
<feature type="chain" id="PRO_5003375271" evidence="2">
    <location>
        <begin position="21"/>
        <end position="122"/>
    </location>
</feature>
<sequence>MKFTTTTALLLATGITTIAAMPWSTKNSAKTPSQVFEEDITLRIEVVPKTNNKHHHQQQQQSTKKNDFARLLKNGDDDDEKPEICWMACFSESPNCPEGWHSKQHGDCWTCCRSMGEDSFDL</sequence>
<feature type="region of interest" description="Disordered" evidence="1">
    <location>
        <begin position="48"/>
        <end position="78"/>
    </location>
</feature>
<dbReference type="RefSeq" id="XP_009855122.1">
    <property type="nucleotide sequence ID" value="XM_009856820.1"/>
</dbReference>
<keyword evidence="4" id="KW-1185">Reference proteome</keyword>
<reference evidence="4" key="1">
    <citation type="journal article" date="2011" name="Genetics">
        <title>Massive changes in genome architecture accompany the transition to self-fertility in the filamentous fungus Neurospora tetrasperma.</title>
        <authorList>
            <person name="Ellison C.E."/>
            <person name="Stajich J.E."/>
            <person name="Jacobson D.J."/>
            <person name="Natvig D.O."/>
            <person name="Lapidus A."/>
            <person name="Foster B."/>
            <person name="Aerts A."/>
            <person name="Riley R."/>
            <person name="Lindquist E.A."/>
            <person name="Grigoriev I.V."/>
            <person name="Taylor J.W."/>
        </authorList>
    </citation>
    <scope>NUCLEOTIDE SEQUENCE [LARGE SCALE GENOMIC DNA]</scope>
    <source>
        <strain evidence="4">FGSC 2508 / P0657</strain>
    </source>
</reference>
<dbReference type="GeneID" id="20823555"/>
<dbReference type="HOGENOM" id="CLU_178684_0_0_1"/>
<gene>
    <name evidence="3" type="ORF">NEUTE1DRAFT_118418</name>
</gene>
<protein>
    <submittedName>
        <fullName evidence="3">Uncharacterized protein</fullName>
    </submittedName>
</protein>
<evidence type="ECO:0000313" key="4">
    <source>
        <dbReference type="Proteomes" id="UP000008065"/>
    </source>
</evidence>
<evidence type="ECO:0000313" key="3">
    <source>
        <dbReference type="EMBL" id="EGO51483.1"/>
    </source>
</evidence>
<dbReference type="OrthoDB" id="4581360at2759"/>
<dbReference type="EMBL" id="GL891382">
    <property type="protein sequence ID" value="EGO51483.1"/>
    <property type="molecule type" value="Genomic_DNA"/>
</dbReference>